<feature type="transmembrane region" description="Helical" evidence="1">
    <location>
        <begin position="50"/>
        <end position="68"/>
    </location>
</feature>
<dbReference type="EMBL" id="JAHQCW010000029">
    <property type="protein sequence ID" value="MBU9738092.1"/>
    <property type="molecule type" value="Genomic_DNA"/>
</dbReference>
<name>A0A949NBZ2_9FIRM</name>
<feature type="transmembrane region" description="Helical" evidence="1">
    <location>
        <begin position="121"/>
        <end position="142"/>
    </location>
</feature>
<keyword evidence="1" id="KW-0812">Transmembrane</keyword>
<organism evidence="2 3">
    <name type="scientific">Diplocloster agilis</name>
    <dbReference type="NCBI Taxonomy" id="2850323"/>
    <lineage>
        <taxon>Bacteria</taxon>
        <taxon>Bacillati</taxon>
        <taxon>Bacillota</taxon>
        <taxon>Clostridia</taxon>
        <taxon>Lachnospirales</taxon>
        <taxon>Lachnospiraceae</taxon>
        <taxon>Diplocloster</taxon>
    </lineage>
</organism>
<proteinExistence type="predicted"/>
<reference evidence="2" key="1">
    <citation type="submission" date="2021-06" db="EMBL/GenBank/DDBJ databases">
        <title>Description of novel taxa of the family Lachnospiraceae.</title>
        <authorList>
            <person name="Chaplin A.V."/>
            <person name="Sokolova S.R."/>
            <person name="Pikina A.P."/>
            <person name="Korzhanova M."/>
            <person name="Belova V."/>
            <person name="Korostin D."/>
            <person name="Efimov B.A."/>
        </authorList>
    </citation>
    <scope>NUCLEOTIDE SEQUENCE</scope>
    <source>
        <strain evidence="2">ASD5720</strain>
    </source>
</reference>
<evidence type="ECO:0000313" key="3">
    <source>
        <dbReference type="Proteomes" id="UP000712157"/>
    </source>
</evidence>
<keyword evidence="1" id="KW-1133">Transmembrane helix</keyword>
<feature type="transmembrane region" description="Helical" evidence="1">
    <location>
        <begin position="154"/>
        <end position="174"/>
    </location>
</feature>
<keyword evidence="1" id="KW-0472">Membrane</keyword>
<comment type="caution">
    <text evidence="2">The sequence shown here is derived from an EMBL/GenBank/DDBJ whole genome shotgun (WGS) entry which is preliminary data.</text>
</comment>
<dbReference type="AlphaFoldDB" id="A0A949NBZ2"/>
<dbReference type="Pfam" id="PF06541">
    <property type="entry name" value="ABC_trans_CmpB"/>
    <property type="match status" value="1"/>
</dbReference>
<evidence type="ECO:0000256" key="1">
    <source>
        <dbReference type="SAM" id="Phobius"/>
    </source>
</evidence>
<sequence>MKKINNNICYLIILFFTGSMIGWFLEIIAFKSSHSNFTWVEIILNLRGVLHGPWVPIYGFGFVLLVLLGQKLKKRPAVLFLGNVVVCGLLEYVTSFALELIFHARWWDYSTKFLNLNGRIYVGGLLLFGLAGMIAVYIIEPWMRSRIVRIRPQIKVILVTFLVIAFCMDTFVALQSPNLGIGVSITGVR</sequence>
<feature type="transmembrane region" description="Helical" evidence="1">
    <location>
        <begin position="80"/>
        <end position="101"/>
    </location>
</feature>
<keyword evidence="3" id="KW-1185">Reference proteome</keyword>
<protein>
    <submittedName>
        <fullName evidence="2">ABC transporter permease</fullName>
    </submittedName>
</protein>
<accession>A0A949NBZ2</accession>
<dbReference type="Proteomes" id="UP000712157">
    <property type="component" value="Unassembled WGS sequence"/>
</dbReference>
<dbReference type="RefSeq" id="WP_158345275.1">
    <property type="nucleotide sequence ID" value="NZ_JAHQCW010000029.1"/>
</dbReference>
<evidence type="ECO:0000313" key="2">
    <source>
        <dbReference type="EMBL" id="MBU9738092.1"/>
    </source>
</evidence>
<feature type="transmembrane region" description="Helical" evidence="1">
    <location>
        <begin position="7"/>
        <end position="30"/>
    </location>
</feature>
<gene>
    <name evidence="2" type="ORF">KTH89_16230</name>
</gene>
<dbReference type="InterPro" id="IPR010540">
    <property type="entry name" value="CmpB_TMEM229"/>
</dbReference>